<feature type="compositionally biased region" description="Polar residues" evidence="2">
    <location>
        <begin position="843"/>
        <end position="852"/>
    </location>
</feature>
<dbReference type="InterPro" id="IPR010610">
    <property type="entry name" value="EryCIII-like_C"/>
</dbReference>
<evidence type="ECO:0000256" key="2">
    <source>
        <dbReference type="SAM" id="MobiDB-lite"/>
    </source>
</evidence>
<name>A0ABR2ZE07_9AGAR</name>
<dbReference type="CDD" id="cd03784">
    <property type="entry name" value="GT1_Gtf-like"/>
    <property type="match status" value="1"/>
</dbReference>
<gene>
    <name evidence="5" type="ORF">AAF712_013793</name>
</gene>
<keyword evidence="6" id="KW-1185">Reference proteome</keyword>
<dbReference type="InterPro" id="IPR002213">
    <property type="entry name" value="UDP_glucos_trans"/>
</dbReference>
<proteinExistence type="predicted"/>
<feature type="domain" description="Erythromycin biosynthesis protein CIII-like C-terminal" evidence="4">
    <location>
        <begin position="425"/>
        <end position="528"/>
    </location>
</feature>
<feature type="region of interest" description="Disordered" evidence="2">
    <location>
        <begin position="821"/>
        <end position="886"/>
    </location>
</feature>
<dbReference type="Gene3D" id="3.40.50.2000">
    <property type="entry name" value="Glycogen Phosphorylase B"/>
    <property type="match status" value="2"/>
</dbReference>
<comment type="caution">
    <text evidence="5">The sequence shown here is derived from an EMBL/GenBank/DDBJ whole genome shotgun (WGS) entry which is preliminary data.</text>
</comment>
<feature type="domain" description="Glycosyltransferase family 28 N-terminal" evidence="3">
    <location>
        <begin position="119"/>
        <end position="266"/>
    </location>
</feature>
<protein>
    <recommendedName>
        <fullName evidence="7">Glycosyltransferase family 28 N-terminal domain-containing protein</fullName>
    </recommendedName>
</protein>
<dbReference type="EMBL" id="JBBXMP010000226">
    <property type="protein sequence ID" value="KAL0059449.1"/>
    <property type="molecule type" value="Genomic_DNA"/>
</dbReference>
<dbReference type="InterPro" id="IPR004276">
    <property type="entry name" value="GlycoTrans_28_N"/>
</dbReference>
<evidence type="ECO:0000256" key="1">
    <source>
        <dbReference type="ARBA" id="ARBA00022679"/>
    </source>
</evidence>
<evidence type="ECO:0000259" key="4">
    <source>
        <dbReference type="Pfam" id="PF06722"/>
    </source>
</evidence>
<dbReference type="Pfam" id="PF06722">
    <property type="entry name" value="EryCIII-like_C"/>
    <property type="match status" value="1"/>
</dbReference>
<evidence type="ECO:0000259" key="3">
    <source>
        <dbReference type="Pfam" id="PF03033"/>
    </source>
</evidence>
<evidence type="ECO:0000313" key="5">
    <source>
        <dbReference type="EMBL" id="KAL0059449.1"/>
    </source>
</evidence>
<sequence length="903" mass="98345">MSNIDKGPSAIPSHMLEFEDTWENKPAEGANRNKAEGRPRSQEVDLARIQTEPKFNLAKYINLGKGLDSRARIERDGSIVISLNLKESLPDLTSDHVNDEVEEFAVDRSRQRHVPKMSIVVQIVGSRGDVQPYVALGKRLLEDGHRIRIASHETFRSFVEEAGLEFFDIGGDPRELMSYMVKNPGLIPGVESLTNGDIGRKRKMLAEMMEGCWRSCHAPCPKTGRTFAADAIISNPPAFAHVHCAEALGIPLLLSFTMPWSPTTEFQHPLVNIQDSNAKKGMTNYLSYALADILTWQGIGDIVNKFRSRTLNLKSLNIRTGPSLVDSFKIPWTYCMSPALVPKPRDWKSHIDVVGFYFLDLATSYKPPDDLAAFLAAGDAPVYIGFGSVVVDDAAAMTSTIFEATKKAGVRALVSAGWGGLGGVQVPPHIFILSNIPHDWLFAKGRVAAVVHHGGAGTTAIGLANGRPTVVVPFFGDQAFWGNMIHRAGAGPAPIHHESLTVDNLCEAIRFAVSPSAQAAAGRMAEQIKNEDGVSAGVHSFYRHLPLNNMACDLDPTRLAVWWSTEYCLKLSGFAAQVLADAGKLDMSTLDLHRPKEYGPAKKTVTDPVSGTATEIFWTITNYSEGIMNIFMSPTKGIVQTVVAIPKGVVKIVSSIHTGFHNLPEMYGSEVRPVGQVTDFSSGVKEAGKGLYYGYYDAITGLVTEPWKGGQKEGFLGVIKGAARSYGNATIRPAAGIVGVIKHPMKGAIKSFQSQFQKDKENVQYQTRVADGRLAVKEASARDKEMIRKNFEEAKPGTKERQGRYAKLATKVLYQEQGQEDWNAAGESHSSSSALPQPSQGSFSTHNSQPLSSDLPRPALSSSTISLSDSRLAENRTSSPAIGAEEAYQRDLELALKLSLEDQ</sequence>
<feature type="compositionally biased region" description="Low complexity" evidence="2">
    <location>
        <begin position="860"/>
        <end position="870"/>
    </location>
</feature>
<dbReference type="PANTHER" id="PTHR48050">
    <property type="entry name" value="STEROL 3-BETA-GLUCOSYLTRANSFERASE"/>
    <property type="match status" value="1"/>
</dbReference>
<reference evidence="5 6" key="1">
    <citation type="submission" date="2024-05" db="EMBL/GenBank/DDBJ databases">
        <title>A draft genome resource for the thread blight pathogen Marasmius tenuissimus strain MS-2.</title>
        <authorList>
            <person name="Yulfo-Soto G.E."/>
            <person name="Baruah I.K."/>
            <person name="Amoako-Attah I."/>
            <person name="Bukari Y."/>
            <person name="Meinhardt L.W."/>
            <person name="Bailey B.A."/>
            <person name="Cohen S.P."/>
        </authorList>
    </citation>
    <scope>NUCLEOTIDE SEQUENCE [LARGE SCALE GENOMIC DNA]</scope>
    <source>
        <strain evidence="5 6">MS-2</strain>
    </source>
</reference>
<evidence type="ECO:0000313" key="6">
    <source>
        <dbReference type="Proteomes" id="UP001437256"/>
    </source>
</evidence>
<dbReference type="Proteomes" id="UP001437256">
    <property type="component" value="Unassembled WGS sequence"/>
</dbReference>
<feature type="region of interest" description="Disordered" evidence="2">
    <location>
        <begin position="22"/>
        <end position="43"/>
    </location>
</feature>
<dbReference type="PANTHER" id="PTHR48050:SF13">
    <property type="entry name" value="STEROL 3-BETA-GLUCOSYLTRANSFERASE UGT80A2"/>
    <property type="match status" value="1"/>
</dbReference>
<evidence type="ECO:0008006" key="7">
    <source>
        <dbReference type="Google" id="ProtNLM"/>
    </source>
</evidence>
<dbReference type="InterPro" id="IPR050426">
    <property type="entry name" value="Glycosyltransferase_28"/>
</dbReference>
<accession>A0ABR2ZE07</accession>
<organism evidence="5 6">
    <name type="scientific">Marasmius tenuissimus</name>
    <dbReference type="NCBI Taxonomy" id="585030"/>
    <lineage>
        <taxon>Eukaryota</taxon>
        <taxon>Fungi</taxon>
        <taxon>Dikarya</taxon>
        <taxon>Basidiomycota</taxon>
        <taxon>Agaricomycotina</taxon>
        <taxon>Agaricomycetes</taxon>
        <taxon>Agaricomycetidae</taxon>
        <taxon>Agaricales</taxon>
        <taxon>Marasmiineae</taxon>
        <taxon>Marasmiaceae</taxon>
        <taxon>Marasmius</taxon>
    </lineage>
</organism>
<keyword evidence="1" id="KW-0808">Transferase</keyword>
<feature type="compositionally biased region" description="Low complexity" evidence="2">
    <location>
        <begin position="828"/>
        <end position="842"/>
    </location>
</feature>
<dbReference type="Pfam" id="PF03033">
    <property type="entry name" value="Glyco_transf_28"/>
    <property type="match status" value="1"/>
</dbReference>
<dbReference type="SUPFAM" id="SSF53756">
    <property type="entry name" value="UDP-Glycosyltransferase/glycogen phosphorylase"/>
    <property type="match status" value="1"/>
</dbReference>